<dbReference type="SMART" id="SM00560">
    <property type="entry name" value="LamGL"/>
    <property type="match status" value="1"/>
</dbReference>
<dbReference type="Pfam" id="PF13385">
    <property type="entry name" value="Laminin_G_3"/>
    <property type="match status" value="1"/>
</dbReference>
<comment type="caution">
    <text evidence="5">The sequence shown here is derived from an EMBL/GenBank/DDBJ whole genome shotgun (WGS) entry which is preliminary data.</text>
</comment>
<dbReference type="InterPro" id="IPR013320">
    <property type="entry name" value="ConA-like_dom_sf"/>
</dbReference>
<dbReference type="InterPro" id="IPR006558">
    <property type="entry name" value="LamG-like"/>
</dbReference>
<evidence type="ECO:0000313" key="6">
    <source>
        <dbReference type="Proteomes" id="UP000633601"/>
    </source>
</evidence>
<dbReference type="Gene3D" id="2.60.120.200">
    <property type="match status" value="1"/>
</dbReference>
<feature type="domain" description="LamG-like jellyroll fold" evidence="4">
    <location>
        <begin position="556"/>
        <end position="714"/>
    </location>
</feature>
<name>A0ABR8UZG4_9CELL</name>
<protein>
    <submittedName>
        <fullName evidence="5">LamG domain-containing protein</fullName>
    </submittedName>
</protein>
<keyword evidence="2" id="KW-1015">Disulfide bond</keyword>
<keyword evidence="1 3" id="KW-0732">Signal</keyword>
<evidence type="ECO:0000259" key="4">
    <source>
        <dbReference type="SMART" id="SM00560"/>
    </source>
</evidence>
<dbReference type="EMBL" id="JACSQE010000003">
    <property type="protein sequence ID" value="MBD7997928.1"/>
    <property type="molecule type" value="Genomic_DNA"/>
</dbReference>
<proteinExistence type="predicted"/>
<organism evidence="5 6">
    <name type="scientific">Oerskovia gallyi</name>
    <dbReference type="NCBI Taxonomy" id="2762226"/>
    <lineage>
        <taxon>Bacteria</taxon>
        <taxon>Bacillati</taxon>
        <taxon>Actinomycetota</taxon>
        <taxon>Actinomycetes</taxon>
        <taxon>Micrococcales</taxon>
        <taxon>Cellulomonadaceae</taxon>
        <taxon>Oerskovia</taxon>
    </lineage>
</organism>
<evidence type="ECO:0000256" key="1">
    <source>
        <dbReference type="ARBA" id="ARBA00022729"/>
    </source>
</evidence>
<evidence type="ECO:0000313" key="5">
    <source>
        <dbReference type="EMBL" id="MBD7997928.1"/>
    </source>
</evidence>
<feature type="chain" id="PRO_5047130881" evidence="3">
    <location>
        <begin position="28"/>
        <end position="723"/>
    </location>
</feature>
<sequence length="723" mass="73650">MGLSQRARTVAGLTTALVLLMAPHAAAAPTPTPAVAEVCSDAVVGEARASALAATCDQDVEVLDARTGVDSVFALPDGTFRLDRSIAASGTPTEWTVIRAGKKHSAAGYGFTGDRRVGPCTKDERPACARKDTQRIAWEFSGLSALDGIQASDVVSATFSAYSTRSSTCGAGAVGAYVAPAVDRRTSWSGSAHRWGPILGRPLGAPELVCAGERWKRFDVTSAVRAVVAEGRTTVGLGLAAVDESCTTCGTSRFRADATLSVVIDRAPQVDAAWTTAPDTQCVTGAERPTIRSATPQLRAQVSDPDGTSTSARFALHQVADGALVWESPVGLPMASGSTHSVVVPGGLLTDGKAYAWSVTAVDAAGRESAPVSCELLVALVPPLVAPTVVPVEGMPAVYREDVLSGRVGLAGAFVFGDGGSSGVVSYRYSFDSDGMHRAAAPGEQVSFTPSTAGSHFLMVQSVDTAGATSPVRTYRFQVGAAPAGSVVGRWDLDEGSGLVTTDASGRGNDLTLSGEDLWTGGVFAEFAGDANDHGLRFDALTDTATSTGPVVATDGSFWVSAFLRPEAVDGTAVAVSQDGGAVSGFTLGLEKGADCQSPSGTCWAFSMAGADQAGGTSATARAQSSVQAGSWSHVVGVHDAAAGTVSLYVCEVGSVDNPAFGEPTLAATVPFDATWSATGSLRLGAGQREGAVAEGFVGTIDRAQVKEGVPTVRDLVRACSGS</sequence>
<keyword evidence="6" id="KW-1185">Reference proteome</keyword>
<dbReference type="RefSeq" id="WP_191789633.1">
    <property type="nucleotide sequence ID" value="NZ_JACSQE010000003.1"/>
</dbReference>
<accession>A0ABR8UZG4</accession>
<gene>
    <name evidence="5" type="ORF">H9640_05125</name>
</gene>
<feature type="signal peptide" evidence="3">
    <location>
        <begin position="1"/>
        <end position="27"/>
    </location>
</feature>
<dbReference type="Proteomes" id="UP000633601">
    <property type="component" value="Unassembled WGS sequence"/>
</dbReference>
<reference evidence="5 6" key="1">
    <citation type="submission" date="2020-08" db="EMBL/GenBank/DDBJ databases">
        <title>A Genomic Blueprint of the Chicken Gut Microbiome.</title>
        <authorList>
            <person name="Gilroy R."/>
            <person name="Ravi A."/>
            <person name="Getino M."/>
            <person name="Pursley I."/>
            <person name="Horton D.L."/>
            <person name="Alikhan N.-F."/>
            <person name="Baker D."/>
            <person name="Gharbi K."/>
            <person name="Hall N."/>
            <person name="Watson M."/>
            <person name="Adriaenssens E.M."/>
            <person name="Foster-Nyarko E."/>
            <person name="Jarju S."/>
            <person name="Secka A."/>
            <person name="Antonio M."/>
            <person name="Oren A."/>
            <person name="Chaudhuri R."/>
            <person name="La Ragione R.M."/>
            <person name="Hildebrand F."/>
            <person name="Pallen M.J."/>
        </authorList>
    </citation>
    <scope>NUCLEOTIDE SEQUENCE [LARGE SCALE GENOMIC DNA]</scope>
    <source>
        <strain evidence="5 6">Sa2CUA8</strain>
    </source>
</reference>
<evidence type="ECO:0000256" key="3">
    <source>
        <dbReference type="SAM" id="SignalP"/>
    </source>
</evidence>
<dbReference type="SUPFAM" id="SSF49899">
    <property type="entry name" value="Concanavalin A-like lectins/glucanases"/>
    <property type="match status" value="1"/>
</dbReference>
<evidence type="ECO:0000256" key="2">
    <source>
        <dbReference type="ARBA" id="ARBA00023157"/>
    </source>
</evidence>